<keyword evidence="2" id="KW-0812">Transmembrane</keyword>
<sequence>MFKWKVGIPILIVVVVGLAAWLQLAGRSEDRPPVDDGGSIERVADESSDETSDSEATDEEMTEEEVIEQIDASGQNEIGVQADMLVDALLDEYGETEAAAGDGSTVVAAELNDGSDDSDIFNVDYYEE</sequence>
<gene>
    <name evidence="3" type="ORF">COY93_01115</name>
</gene>
<reference evidence="4" key="1">
    <citation type="submission" date="2017-09" db="EMBL/GenBank/DDBJ databases">
        <title>Depth-based differentiation of microbial function through sediment-hosted aquifers and enrichment of novel symbionts in the deep terrestrial subsurface.</title>
        <authorList>
            <person name="Probst A.J."/>
            <person name="Ladd B."/>
            <person name="Jarett J.K."/>
            <person name="Geller-Mcgrath D.E."/>
            <person name="Sieber C.M.K."/>
            <person name="Emerson J.B."/>
            <person name="Anantharaman K."/>
            <person name="Thomas B.C."/>
            <person name="Malmstrom R."/>
            <person name="Stieglmeier M."/>
            <person name="Klingl A."/>
            <person name="Woyke T."/>
            <person name="Ryan C.M."/>
            <person name="Banfield J.F."/>
        </authorList>
    </citation>
    <scope>NUCLEOTIDE SEQUENCE [LARGE SCALE GENOMIC DNA]</scope>
</reference>
<evidence type="ECO:0000313" key="4">
    <source>
        <dbReference type="Proteomes" id="UP000230973"/>
    </source>
</evidence>
<name>A0A2M7QAL5_9BACT</name>
<evidence type="ECO:0000313" key="3">
    <source>
        <dbReference type="EMBL" id="PIY63198.1"/>
    </source>
</evidence>
<organism evidence="3 4">
    <name type="scientific">Candidatus Uhrbacteria bacterium CG_4_10_14_0_8_um_filter_58_22</name>
    <dbReference type="NCBI Taxonomy" id="1975029"/>
    <lineage>
        <taxon>Bacteria</taxon>
        <taxon>Candidatus Uhriibacteriota</taxon>
    </lineage>
</organism>
<evidence type="ECO:0000256" key="2">
    <source>
        <dbReference type="SAM" id="Phobius"/>
    </source>
</evidence>
<protein>
    <submittedName>
        <fullName evidence="3">Uncharacterized protein</fullName>
    </submittedName>
</protein>
<dbReference type="EMBL" id="PFLC01000014">
    <property type="protein sequence ID" value="PIY63198.1"/>
    <property type="molecule type" value="Genomic_DNA"/>
</dbReference>
<dbReference type="Proteomes" id="UP000230973">
    <property type="component" value="Unassembled WGS sequence"/>
</dbReference>
<accession>A0A2M7QAL5</accession>
<keyword evidence="2" id="KW-1133">Transmembrane helix</keyword>
<feature type="region of interest" description="Disordered" evidence="1">
    <location>
        <begin position="27"/>
        <end position="65"/>
    </location>
</feature>
<feature type="transmembrane region" description="Helical" evidence="2">
    <location>
        <begin position="6"/>
        <end position="24"/>
    </location>
</feature>
<evidence type="ECO:0000256" key="1">
    <source>
        <dbReference type="SAM" id="MobiDB-lite"/>
    </source>
</evidence>
<comment type="caution">
    <text evidence="3">The sequence shown here is derived from an EMBL/GenBank/DDBJ whole genome shotgun (WGS) entry which is preliminary data.</text>
</comment>
<keyword evidence="2" id="KW-0472">Membrane</keyword>
<dbReference type="AlphaFoldDB" id="A0A2M7QAL5"/>
<feature type="compositionally biased region" description="Acidic residues" evidence="1">
    <location>
        <begin position="46"/>
        <end position="65"/>
    </location>
</feature>
<proteinExistence type="predicted"/>